<comment type="function">
    <text evidence="7">Part of the MsrPQ system that repairs oxidized periplasmic proteins containing methionine sulfoxide residues (Met-O), using respiratory chain electrons. Thus protects these proteins from oxidative-stress damage caused by reactive species of oxygen and chlorine generated by the host defense mechanisms. MsrPQ is essential for the maintenance of envelope integrity under bleach stress, rescuing a wide series of structurally unrelated periplasmic proteins from methionine oxidation. MsrQ provides electrons for reduction to the reductase catalytic subunit MsrP, using the quinone pool of the respiratory chain.</text>
</comment>
<keyword evidence="6 7" id="KW-0472">Membrane</keyword>
<feature type="domain" description="Ferric oxidoreductase" evidence="8">
    <location>
        <begin position="64"/>
        <end position="163"/>
    </location>
</feature>
<evidence type="ECO:0000256" key="2">
    <source>
        <dbReference type="ARBA" id="ARBA00022448"/>
    </source>
</evidence>
<dbReference type="HAMAP" id="MF_01207">
    <property type="entry name" value="MsrQ"/>
    <property type="match status" value="1"/>
</dbReference>
<dbReference type="InterPro" id="IPR013130">
    <property type="entry name" value="Fe3_Rdtase_TM_dom"/>
</dbReference>
<organism evidence="9 10">
    <name type="scientific">Aquicoccus porphyridii</name>
    <dbReference type="NCBI Taxonomy" id="1852029"/>
    <lineage>
        <taxon>Bacteria</taxon>
        <taxon>Pseudomonadati</taxon>
        <taxon>Pseudomonadota</taxon>
        <taxon>Alphaproteobacteria</taxon>
        <taxon>Rhodobacterales</taxon>
        <taxon>Paracoccaceae</taxon>
        <taxon>Aquicoccus</taxon>
    </lineage>
</organism>
<reference evidence="9 10" key="1">
    <citation type="submission" date="2019-07" db="EMBL/GenBank/DDBJ databases">
        <title>Aquicoccus porphyridii gen. nov., sp. nov., isolated from a small marine red alga, Porphyridium marinum.</title>
        <authorList>
            <person name="Liu L."/>
        </authorList>
    </citation>
    <scope>NUCLEOTIDE SEQUENCE [LARGE SCALE GENOMIC DNA]</scope>
    <source>
        <strain evidence="9 10">L1 8-17</strain>
    </source>
</reference>
<dbReference type="InterPro" id="IPR022837">
    <property type="entry name" value="MsrQ-like"/>
</dbReference>
<feature type="transmembrane region" description="Helical" evidence="7">
    <location>
        <begin position="155"/>
        <end position="174"/>
    </location>
</feature>
<keyword evidence="10" id="KW-1185">Reference proteome</keyword>
<gene>
    <name evidence="7 9" type="primary">msrQ</name>
    <name evidence="9" type="ORF">FLO80_05620</name>
</gene>
<keyword evidence="7" id="KW-0285">Flavoprotein</keyword>
<proteinExistence type="inferred from homology"/>
<keyword evidence="3 7" id="KW-0812">Transmembrane</keyword>
<evidence type="ECO:0000313" key="10">
    <source>
        <dbReference type="Proteomes" id="UP000325291"/>
    </source>
</evidence>
<keyword evidence="7" id="KW-1003">Cell membrane</keyword>
<name>A0A5A9ZJX9_9RHOB</name>
<feature type="transmembrane region" description="Helical" evidence="7">
    <location>
        <begin position="118"/>
        <end position="134"/>
    </location>
</feature>
<evidence type="ECO:0000313" key="9">
    <source>
        <dbReference type="EMBL" id="KAA0917521.1"/>
    </source>
</evidence>
<keyword evidence="7" id="KW-0249">Electron transport</keyword>
<dbReference type="EMBL" id="VINQ01000003">
    <property type="protein sequence ID" value="KAA0917521.1"/>
    <property type="molecule type" value="Genomic_DNA"/>
</dbReference>
<protein>
    <recommendedName>
        <fullName evidence="7">Protein-methionine-sulfoxide reductase heme-binding subunit MsrQ</fullName>
    </recommendedName>
    <alternativeName>
        <fullName evidence="7">Flavocytochrome MsrQ</fullName>
    </alternativeName>
</protein>
<keyword evidence="7" id="KW-0479">Metal-binding</keyword>
<evidence type="ECO:0000259" key="8">
    <source>
        <dbReference type="Pfam" id="PF01794"/>
    </source>
</evidence>
<dbReference type="PANTHER" id="PTHR36964:SF1">
    <property type="entry name" value="PROTEIN-METHIONINE-SULFOXIDE REDUCTASE HEME-BINDING SUBUNIT MSRQ"/>
    <property type="match status" value="1"/>
</dbReference>
<evidence type="ECO:0000256" key="4">
    <source>
        <dbReference type="ARBA" id="ARBA00022989"/>
    </source>
</evidence>
<dbReference type="GO" id="GO:0009055">
    <property type="term" value="F:electron transfer activity"/>
    <property type="evidence" value="ECO:0007669"/>
    <property type="project" value="UniProtKB-UniRule"/>
</dbReference>
<dbReference type="Proteomes" id="UP000325291">
    <property type="component" value="Unassembled WGS sequence"/>
</dbReference>
<comment type="caution">
    <text evidence="9">The sequence shown here is derived from an EMBL/GenBank/DDBJ whole genome shotgun (WGS) entry which is preliminary data.</text>
</comment>
<evidence type="ECO:0000256" key="7">
    <source>
        <dbReference type="HAMAP-Rule" id="MF_01207"/>
    </source>
</evidence>
<dbReference type="AlphaFoldDB" id="A0A5A9ZJX9"/>
<accession>A0A5A9ZJX9</accession>
<dbReference type="GO" id="GO:0010181">
    <property type="term" value="F:FMN binding"/>
    <property type="evidence" value="ECO:0007669"/>
    <property type="project" value="UniProtKB-UniRule"/>
</dbReference>
<dbReference type="Pfam" id="PF01794">
    <property type="entry name" value="Ferric_reduct"/>
    <property type="match status" value="1"/>
</dbReference>
<feature type="transmembrane region" description="Helical" evidence="7">
    <location>
        <begin position="83"/>
        <end position="106"/>
    </location>
</feature>
<dbReference type="GO" id="GO:0020037">
    <property type="term" value="F:heme binding"/>
    <property type="evidence" value="ECO:0007669"/>
    <property type="project" value="UniProtKB-UniRule"/>
</dbReference>
<dbReference type="PANTHER" id="PTHR36964">
    <property type="entry name" value="PROTEIN-METHIONINE-SULFOXIDE REDUCTASE HEME-BINDING SUBUNIT MSRQ"/>
    <property type="match status" value="1"/>
</dbReference>
<evidence type="ECO:0000256" key="5">
    <source>
        <dbReference type="ARBA" id="ARBA00023004"/>
    </source>
</evidence>
<feature type="transmembrane region" description="Helical" evidence="7">
    <location>
        <begin position="180"/>
        <end position="198"/>
    </location>
</feature>
<dbReference type="RefSeq" id="WP_111362604.1">
    <property type="nucleotide sequence ID" value="NZ_VINQ01000003.1"/>
</dbReference>
<sequence length="216" mass="23727">MRAVAAFNRAVRLVPPHIIYAAGFLHIAWLFWQGQTGGLGPEPINALERALGETGLKFIIAGLAVTPLLRLARVNLMRFRRALGLTAFLYISVHLLVWLVLDIGLWSEIWADIVKRPYITVGMAGFILLVPLAVTSTDGAMRRMGVAAWRRLHRLVYLAAVLGAVHFVMIGKTWALEPLVYLGAILTLLALRAGRLVSRGRGNAGDSRIRTDSFPG</sequence>
<comment type="cofactor">
    <cofactor evidence="7">
        <name>heme b</name>
        <dbReference type="ChEBI" id="CHEBI:60344"/>
    </cofactor>
    <text evidence="7">Binds 1 heme b (iron(II)-protoporphyrin IX) group per subunit.</text>
</comment>
<feature type="transmembrane region" description="Helical" evidence="7">
    <location>
        <begin position="54"/>
        <end position="71"/>
    </location>
</feature>
<comment type="cofactor">
    <cofactor evidence="7">
        <name>FMN</name>
        <dbReference type="ChEBI" id="CHEBI:58210"/>
    </cofactor>
    <text evidence="7">Binds 1 FMN per subunit.</text>
</comment>
<keyword evidence="5 7" id="KW-0408">Iron</keyword>
<feature type="transmembrane region" description="Helical" evidence="7">
    <location>
        <begin position="12"/>
        <end position="34"/>
    </location>
</feature>
<keyword evidence="7" id="KW-0349">Heme</keyword>
<comment type="subcellular location">
    <subcellularLocation>
        <location evidence="7">Cell membrane</location>
        <topology evidence="7">Multi-pass membrane protein</topology>
    </subcellularLocation>
    <subcellularLocation>
        <location evidence="1">Membrane</location>
        <topology evidence="1">Multi-pass membrane protein</topology>
    </subcellularLocation>
</comment>
<dbReference type="GO" id="GO:0005886">
    <property type="term" value="C:plasma membrane"/>
    <property type="evidence" value="ECO:0007669"/>
    <property type="project" value="UniProtKB-SubCell"/>
</dbReference>
<dbReference type="GO" id="GO:0016679">
    <property type="term" value="F:oxidoreductase activity, acting on diphenols and related substances as donors"/>
    <property type="evidence" value="ECO:0007669"/>
    <property type="project" value="TreeGrafter"/>
</dbReference>
<keyword evidence="4 7" id="KW-1133">Transmembrane helix</keyword>
<evidence type="ECO:0000256" key="1">
    <source>
        <dbReference type="ARBA" id="ARBA00004141"/>
    </source>
</evidence>
<dbReference type="GO" id="GO:0046872">
    <property type="term" value="F:metal ion binding"/>
    <property type="evidence" value="ECO:0007669"/>
    <property type="project" value="UniProtKB-KW"/>
</dbReference>
<comment type="subunit">
    <text evidence="7">Heterodimer of a catalytic subunit (MsrP) and a heme-binding subunit (MsrQ).</text>
</comment>
<keyword evidence="2 7" id="KW-0813">Transport</keyword>
<dbReference type="NCBIfam" id="NF003833">
    <property type="entry name" value="PRK05419.1-5"/>
    <property type="match status" value="1"/>
</dbReference>
<evidence type="ECO:0000256" key="6">
    <source>
        <dbReference type="ARBA" id="ARBA00023136"/>
    </source>
</evidence>
<comment type="similarity">
    <text evidence="7">Belongs to the MsrQ family.</text>
</comment>
<keyword evidence="7" id="KW-0288">FMN</keyword>
<evidence type="ECO:0000256" key="3">
    <source>
        <dbReference type="ARBA" id="ARBA00022692"/>
    </source>
</evidence>
<dbReference type="GO" id="GO:0030091">
    <property type="term" value="P:protein repair"/>
    <property type="evidence" value="ECO:0007669"/>
    <property type="project" value="UniProtKB-UniRule"/>
</dbReference>